<dbReference type="RefSeq" id="WP_345370354.1">
    <property type="nucleotide sequence ID" value="NZ_BAABKD010000009.1"/>
</dbReference>
<dbReference type="PANTHER" id="PTHR17490">
    <property type="entry name" value="SUA5"/>
    <property type="match status" value="1"/>
</dbReference>
<protein>
    <recommendedName>
        <fullName evidence="4 13">Threonylcarbamoyl-AMP synthase</fullName>
        <shortName evidence="13">TC-AMP synthase</shortName>
        <ecNumber evidence="3 13">2.7.7.87</ecNumber>
    </recommendedName>
    <alternativeName>
        <fullName evidence="11 13">L-threonylcarbamoyladenylate synthase</fullName>
    </alternativeName>
</protein>
<dbReference type="Proteomes" id="UP001500227">
    <property type="component" value="Unassembled WGS sequence"/>
</dbReference>
<dbReference type="NCBIfam" id="TIGR00057">
    <property type="entry name" value="L-threonylcarbamoyladenylate synthase"/>
    <property type="match status" value="1"/>
</dbReference>
<dbReference type="InterPro" id="IPR050156">
    <property type="entry name" value="TC-AMP_synthase_SUA5"/>
</dbReference>
<dbReference type="InterPro" id="IPR038385">
    <property type="entry name" value="Sua5/YwlC_C"/>
</dbReference>
<keyword evidence="5 13" id="KW-0963">Cytoplasm</keyword>
<keyword evidence="9 13" id="KW-0547">Nucleotide-binding</keyword>
<evidence type="ECO:0000256" key="13">
    <source>
        <dbReference type="PIRNR" id="PIRNR004930"/>
    </source>
</evidence>
<dbReference type="EC" id="2.7.7.87" evidence="3 13"/>
<evidence type="ECO:0000256" key="1">
    <source>
        <dbReference type="ARBA" id="ARBA00004496"/>
    </source>
</evidence>
<evidence type="ECO:0000313" key="16">
    <source>
        <dbReference type="Proteomes" id="UP001500227"/>
    </source>
</evidence>
<reference evidence="16" key="1">
    <citation type="journal article" date="2019" name="Int. J. Syst. Evol. Microbiol.">
        <title>The Global Catalogue of Microorganisms (GCM) 10K type strain sequencing project: providing services to taxonomists for standard genome sequencing and annotation.</title>
        <authorList>
            <consortium name="The Broad Institute Genomics Platform"/>
            <consortium name="The Broad Institute Genome Sequencing Center for Infectious Disease"/>
            <person name="Wu L."/>
            <person name="Ma J."/>
        </authorList>
    </citation>
    <scope>NUCLEOTIDE SEQUENCE [LARGE SCALE GENOMIC DNA]</scope>
    <source>
        <strain evidence="16">JCM 18423</strain>
    </source>
</reference>
<keyword evidence="10 13" id="KW-0067">ATP-binding</keyword>
<dbReference type="Gene3D" id="3.90.870.10">
    <property type="entry name" value="DHBP synthase"/>
    <property type="match status" value="1"/>
</dbReference>
<dbReference type="SUPFAM" id="SSF55821">
    <property type="entry name" value="YrdC/RibB"/>
    <property type="match status" value="1"/>
</dbReference>
<keyword evidence="16" id="KW-1185">Reference proteome</keyword>
<sequence>MSKQLDALVHDAAQRLAKGQLVAFPTETVYGLGADASNPQAVRAIFSAKGRPADHPVIVHVAVDADITPWVASIPEEATKLMQAFWPGPLTLILPKAKAVNALVTGGQDTIGIRCPSHPVAQALLKAFAQITANPSAGVAAPSANRFGQVSPTQAQHVRDEFPDLDPDTLFILAGGDADVGIESTIVDVSRVAEGVAPVVLRPGHITAQQIARVLQQDLGQKSTPNTPRVSGSLKAHYAPRTPLYLVSAEHIEQLAAPNSIAVVIDASPPSVVPYYQAPAVPEHFASQLYSMLRQLDQQGYSAIYVQQPPHNEAWEAVNDRLARAAAAFS</sequence>
<gene>
    <name evidence="15" type="ORF">GCM10023337_11730</name>
</gene>
<evidence type="ECO:0000256" key="2">
    <source>
        <dbReference type="ARBA" id="ARBA00007663"/>
    </source>
</evidence>
<name>A0ABP9M5H6_9BURK</name>
<dbReference type="EMBL" id="BAABKD010000009">
    <property type="protein sequence ID" value="GAA5089203.1"/>
    <property type="molecule type" value="Genomic_DNA"/>
</dbReference>
<dbReference type="PIRSF" id="PIRSF004930">
    <property type="entry name" value="Tln_factor_SUA5"/>
    <property type="match status" value="1"/>
</dbReference>
<dbReference type="PROSITE" id="PS51163">
    <property type="entry name" value="YRDC"/>
    <property type="match status" value="1"/>
</dbReference>
<dbReference type="InterPro" id="IPR017945">
    <property type="entry name" value="DHBP_synth_RibB-like_a/b_dom"/>
</dbReference>
<keyword evidence="6 13" id="KW-0808">Transferase</keyword>
<dbReference type="PANTHER" id="PTHR17490:SF16">
    <property type="entry name" value="THREONYLCARBAMOYL-AMP SYNTHASE"/>
    <property type="match status" value="1"/>
</dbReference>
<dbReference type="Pfam" id="PF03481">
    <property type="entry name" value="Sua5_C"/>
    <property type="match status" value="1"/>
</dbReference>
<comment type="caution">
    <text evidence="15">The sequence shown here is derived from an EMBL/GenBank/DDBJ whole genome shotgun (WGS) entry which is preliminary data.</text>
</comment>
<dbReference type="Pfam" id="PF01300">
    <property type="entry name" value="Sua5_yciO_yrdC"/>
    <property type="match status" value="1"/>
</dbReference>
<evidence type="ECO:0000256" key="11">
    <source>
        <dbReference type="ARBA" id="ARBA00029774"/>
    </source>
</evidence>
<evidence type="ECO:0000259" key="14">
    <source>
        <dbReference type="PROSITE" id="PS51163"/>
    </source>
</evidence>
<comment type="function">
    <text evidence="13">Required for the formation of a threonylcarbamoyl group on adenosine at position 37 (t(6)A37) in tRNAs that read codons beginning with adenine.</text>
</comment>
<organism evidence="15 16">
    <name type="scientific">Paenalcaligenes hermetiae</name>
    <dbReference type="NCBI Taxonomy" id="1157987"/>
    <lineage>
        <taxon>Bacteria</taxon>
        <taxon>Pseudomonadati</taxon>
        <taxon>Pseudomonadota</taxon>
        <taxon>Betaproteobacteria</taxon>
        <taxon>Burkholderiales</taxon>
        <taxon>Alcaligenaceae</taxon>
        <taxon>Paenalcaligenes</taxon>
    </lineage>
</organism>
<evidence type="ECO:0000256" key="3">
    <source>
        <dbReference type="ARBA" id="ARBA00012584"/>
    </source>
</evidence>
<evidence type="ECO:0000256" key="9">
    <source>
        <dbReference type="ARBA" id="ARBA00022741"/>
    </source>
</evidence>
<comment type="catalytic activity">
    <reaction evidence="12 13">
        <text>L-threonine + hydrogencarbonate + ATP = L-threonylcarbamoyladenylate + diphosphate + H2O</text>
        <dbReference type="Rhea" id="RHEA:36407"/>
        <dbReference type="ChEBI" id="CHEBI:15377"/>
        <dbReference type="ChEBI" id="CHEBI:17544"/>
        <dbReference type="ChEBI" id="CHEBI:30616"/>
        <dbReference type="ChEBI" id="CHEBI:33019"/>
        <dbReference type="ChEBI" id="CHEBI:57926"/>
        <dbReference type="ChEBI" id="CHEBI:73682"/>
        <dbReference type="EC" id="2.7.7.87"/>
    </reaction>
</comment>
<evidence type="ECO:0000256" key="10">
    <source>
        <dbReference type="ARBA" id="ARBA00022840"/>
    </source>
</evidence>
<keyword evidence="8 13" id="KW-0548">Nucleotidyltransferase</keyword>
<proteinExistence type="inferred from homology"/>
<dbReference type="InterPro" id="IPR005145">
    <property type="entry name" value="Sua5_C"/>
</dbReference>
<accession>A0ABP9M5H6</accession>
<evidence type="ECO:0000313" key="15">
    <source>
        <dbReference type="EMBL" id="GAA5089203.1"/>
    </source>
</evidence>
<comment type="similarity">
    <text evidence="2 13">Belongs to the SUA5 family.</text>
</comment>
<dbReference type="InterPro" id="IPR006070">
    <property type="entry name" value="Sua5-like_dom"/>
</dbReference>
<evidence type="ECO:0000256" key="4">
    <source>
        <dbReference type="ARBA" id="ARBA00015492"/>
    </source>
</evidence>
<keyword evidence="7 13" id="KW-0819">tRNA processing</keyword>
<dbReference type="InterPro" id="IPR010923">
    <property type="entry name" value="T(6)A37_SUA5"/>
</dbReference>
<feature type="domain" description="YrdC-like" evidence="14">
    <location>
        <begin position="6"/>
        <end position="206"/>
    </location>
</feature>
<evidence type="ECO:0000256" key="8">
    <source>
        <dbReference type="ARBA" id="ARBA00022695"/>
    </source>
</evidence>
<dbReference type="Gene3D" id="3.40.50.11030">
    <property type="entry name" value="Threonylcarbamoyl-AMP synthase, C-terminal domain"/>
    <property type="match status" value="1"/>
</dbReference>
<evidence type="ECO:0000256" key="5">
    <source>
        <dbReference type="ARBA" id="ARBA00022490"/>
    </source>
</evidence>
<evidence type="ECO:0000256" key="6">
    <source>
        <dbReference type="ARBA" id="ARBA00022679"/>
    </source>
</evidence>
<evidence type="ECO:0000256" key="12">
    <source>
        <dbReference type="ARBA" id="ARBA00048366"/>
    </source>
</evidence>
<comment type="subcellular location">
    <subcellularLocation>
        <location evidence="1 13">Cytoplasm</location>
    </subcellularLocation>
</comment>
<evidence type="ECO:0000256" key="7">
    <source>
        <dbReference type="ARBA" id="ARBA00022694"/>
    </source>
</evidence>